<comment type="caution">
    <text evidence="7">The sequence shown here is derived from an EMBL/GenBank/DDBJ whole genome shotgun (WGS) entry which is preliminary data.</text>
</comment>
<evidence type="ECO:0000313" key="5">
    <source>
        <dbReference type="EMBL" id="KAG3225912.1"/>
    </source>
</evidence>
<evidence type="ECO:0000313" key="1">
    <source>
        <dbReference type="EMBL" id="KAG2866000.1"/>
    </source>
</evidence>
<dbReference type="AlphaFoldDB" id="A0A329SK25"/>
<dbReference type="EMBL" id="RCMG01000048">
    <property type="protein sequence ID" value="KAG2866000.1"/>
    <property type="molecule type" value="Genomic_DNA"/>
</dbReference>
<name>A0A329SK25_9STRA</name>
<evidence type="ECO:0000313" key="7">
    <source>
        <dbReference type="EMBL" id="RAW36931.1"/>
    </source>
</evidence>
<organism evidence="7 8">
    <name type="scientific">Phytophthora cactorum</name>
    <dbReference type="NCBI Taxonomy" id="29920"/>
    <lineage>
        <taxon>Eukaryota</taxon>
        <taxon>Sar</taxon>
        <taxon>Stramenopiles</taxon>
        <taxon>Oomycota</taxon>
        <taxon>Peronosporomycetes</taxon>
        <taxon>Peronosporales</taxon>
        <taxon>Peronosporaceae</taxon>
        <taxon>Phytophthora</taxon>
    </lineage>
</organism>
<dbReference type="Proteomes" id="UP000760860">
    <property type="component" value="Unassembled WGS sequence"/>
</dbReference>
<dbReference type="VEuPathDB" id="FungiDB:PC110_g6793"/>
<dbReference type="EMBL" id="RCML01000091">
    <property type="protein sequence ID" value="KAG2992118.1"/>
    <property type="molecule type" value="Genomic_DNA"/>
</dbReference>
<evidence type="ECO:0000313" key="3">
    <source>
        <dbReference type="EMBL" id="KAG2941329.1"/>
    </source>
</evidence>
<gene>
    <name evidence="6" type="ORF">JG687_00003353</name>
    <name evidence="7" type="ORF">PC110_g6793</name>
    <name evidence="1" type="ORF">PC113_g3224</name>
    <name evidence="2" type="ORF">PC115_g8841</name>
    <name evidence="3" type="ORF">PC117_g10284</name>
    <name evidence="4" type="ORF">PC118_g4744</name>
    <name evidence="5" type="ORF">PC129_g3493</name>
</gene>
<evidence type="ECO:0000313" key="6">
    <source>
        <dbReference type="EMBL" id="KAG6969258.1"/>
    </source>
</evidence>
<dbReference type="Proteomes" id="UP000736787">
    <property type="component" value="Unassembled WGS sequence"/>
</dbReference>
<dbReference type="Proteomes" id="UP000251314">
    <property type="component" value="Unassembled WGS sequence"/>
</dbReference>
<reference evidence="7 8" key="1">
    <citation type="submission" date="2018-01" db="EMBL/GenBank/DDBJ databases">
        <title>Draft genome of the strawberry crown rot pathogen Phytophthora cactorum.</title>
        <authorList>
            <person name="Armitage A.D."/>
            <person name="Lysoe E."/>
            <person name="Nellist C.F."/>
            <person name="Harrison R.J."/>
            <person name="Brurberg M.B."/>
        </authorList>
    </citation>
    <scope>NUCLEOTIDE SEQUENCE [LARGE SCALE GENOMIC DNA]</scope>
    <source>
        <strain evidence="7 8">10300</strain>
    </source>
</reference>
<keyword evidence="8" id="KW-1185">Reference proteome</keyword>
<dbReference type="EMBL" id="MJFZ01000125">
    <property type="protein sequence ID" value="RAW36931.1"/>
    <property type="molecule type" value="Genomic_DNA"/>
</dbReference>
<dbReference type="Proteomes" id="UP000735874">
    <property type="component" value="Unassembled WGS sequence"/>
</dbReference>
<reference evidence="6" key="3">
    <citation type="submission" date="2021-01" db="EMBL/GenBank/DDBJ databases">
        <title>Phytophthora aleatoria, a newly-described species from Pinus radiata is distinct from Phytophthora cactorum isolates based on comparative genomics.</title>
        <authorList>
            <person name="Mcdougal R."/>
            <person name="Panda P."/>
            <person name="Williams N."/>
            <person name="Studholme D.J."/>
        </authorList>
    </citation>
    <scope>NUCLEOTIDE SEQUENCE</scope>
    <source>
        <strain evidence="6">NZFS 3830</strain>
    </source>
</reference>
<evidence type="ECO:0000313" key="2">
    <source>
        <dbReference type="EMBL" id="KAG2923883.1"/>
    </source>
</evidence>
<evidence type="ECO:0000313" key="4">
    <source>
        <dbReference type="EMBL" id="KAG2992118.1"/>
    </source>
</evidence>
<proteinExistence type="predicted"/>
<dbReference type="EMBL" id="RCMK01000247">
    <property type="protein sequence ID" value="KAG2941329.1"/>
    <property type="molecule type" value="Genomic_DNA"/>
</dbReference>
<dbReference type="Proteomes" id="UP000688947">
    <property type="component" value="Unassembled WGS sequence"/>
</dbReference>
<dbReference type="EMBL" id="RCMV01000071">
    <property type="protein sequence ID" value="KAG3225912.1"/>
    <property type="molecule type" value="Genomic_DNA"/>
</dbReference>
<dbReference type="OrthoDB" id="88534at2759"/>
<dbReference type="Proteomes" id="UP000697107">
    <property type="component" value="Unassembled WGS sequence"/>
</dbReference>
<reference evidence="1" key="2">
    <citation type="submission" date="2018-10" db="EMBL/GenBank/DDBJ databases">
        <title>Effector identification in a new, highly contiguous assembly of the strawberry crown rot pathogen Phytophthora cactorum.</title>
        <authorList>
            <person name="Armitage A.D."/>
            <person name="Nellist C.F."/>
            <person name="Bates H."/>
            <person name="Vickerstaff R.J."/>
            <person name="Harrison R.J."/>
        </authorList>
    </citation>
    <scope>NUCLEOTIDE SEQUENCE</scope>
    <source>
        <strain evidence="1">15-7</strain>
        <strain evidence="2">4032</strain>
        <strain evidence="3">4040</strain>
        <strain evidence="4">P415</strain>
        <strain evidence="5">P421</strain>
    </source>
</reference>
<dbReference type="Proteomes" id="UP000774804">
    <property type="component" value="Unassembled WGS sequence"/>
</dbReference>
<protein>
    <submittedName>
        <fullName evidence="7">Uncharacterized protein</fullName>
    </submittedName>
</protein>
<dbReference type="EMBL" id="RCMI01000234">
    <property type="protein sequence ID" value="KAG2923883.1"/>
    <property type="molecule type" value="Genomic_DNA"/>
</dbReference>
<dbReference type="EMBL" id="JAENGZ010000102">
    <property type="protein sequence ID" value="KAG6969258.1"/>
    <property type="molecule type" value="Genomic_DNA"/>
</dbReference>
<accession>A0A329SK25</accession>
<evidence type="ECO:0000313" key="8">
    <source>
        <dbReference type="Proteomes" id="UP000251314"/>
    </source>
</evidence>
<sequence>MKLRWMIVYRYNLLPDDPGLKYELEFIRPILNGDLITSFVCNYIRKKRNVLTN</sequence>